<feature type="domain" description="HTH-like" evidence="1">
    <location>
        <begin position="41"/>
        <end position="95"/>
    </location>
</feature>
<evidence type="ECO:0000313" key="2">
    <source>
        <dbReference type="EMBL" id="MCF8589853.1"/>
    </source>
</evidence>
<gene>
    <name evidence="2" type="ORF">L5G33_15450</name>
</gene>
<proteinExistence type="predicted"/>
<dbReference type="Pfam" id="PF13276">
    <property type="entry name" value="HTH_21"/>
    <property type="match status" value="1"/>
</dbReference>
<dbReference type="RefSeq" id="WP_236999075.1">
    <property type="nucleotide sequence ID" value="NZ_JAKKOR010000011.1"/>
</dbReference>
<keyword evidence="3" id="KW-1185">Reference proteome</keyword>
<dbReference type="PANTHER" id="PTHR46889:SF4">
    <property type="entry name" value="TRANSPOSASE INSO FOR INSERTION SEQUENCE ELEMENT IS911B-RELATED"/>
    <property type="match status" value="1"/>
</dbReference>
<evidence type="ECO:0000259" key="1">
    <source>
        <dbReference type="Pfam" id="PF13276"/>
    </source>
</evidence>
<name>A0ABS9IWC1_9ACTN</name>
<accession>A0ABS9IWC1</accession>
<dbReference type="InterPro" id="IPR050900">
    <property type="entry name" value="Transposase_IS3/IS150/IS904"/>
</dbReference>
<protein>
    <submittedName>
        <fullName evidence="2">IS3 family transposase</fullName>
    </submittedName>
</protein>
<dbReference type="InterPro" id="IPR025948">
    <property type="entry name" value="HTH-like_dom"/>
</dbReference>
<dbReference type="PANTHER" id="PTHR46889">
    <property type="entry name" value="TRANSPOSASE INSF FOR INSERTION SEQUENCE IS3B-RELATED"/>
    <property type="match status" value="1"/>
</dbReference>
<evidence type="ECO:0000313" key="3">
    <source>
        <dbReference type="Proteomes" id="UP001200110"/>
    </source>
</evidence>
<reference evidence="2 3" key="1">
    <citation type="submission" date="2022-01" db="EMBL/GenBank/DDBJ databases">
        <authorList>
            <person name="Huang Y."/>
        </authorList>
    </citation>
    <scope>NUCLEOTIDE SEQUENCE [LARGE SCALE GENOMIC DNA]</scope>
    <source>
        <strain evidence="2 3">HY366</strain>
    </source>
</reference>
<dbReference type="EMBL" id="JAKKOR010000011">
    <property type="protein sequence ID" value="MCF8589853.1"/>
    <property type="molecule type" value="Genomic_DNA"/>
</dbReference>
<organism evidence="2 3">
    <name type="scientific">Gordonia liuliyuniae</name>
    <dbReference type="NCBI Taxonomy" id="2911517"/>
    <lineage>
        <taxon>Bacteria</taxon>
        <taxon>Bacillati</taxon>
        <taxon>Actinomycetota</taxon>
        <taxon>Actinomycetes</taxon>
        <taxon>Mycobacteriales</taxon>
        <taxon>Gordoniaceae</taxon>
        <taxon>Gordonia</taxon>
    </lineage>
</organism>
<comment type="caution">
    <text evidence="2">The sequence shown here is derived from an EMBL/GenBank/DDBJ whole genome shotgun (WGS) entry which is preliminary data.</text>
</comment>
<sequence length="115" mass="13056">MIAAEGLAVQIGCRVLRRSEMGFYNIRTRAPSERSIRHAMLTDIITEIHTKSHDIYGARRIHAELTNGHGILGGHGQVEMLMQRAGLQGIIERRKRRQVKPHTIAIESRRVGLQR</sequence>
<dbReference type="Proteomes" id="UP001200110">
    <property type="component" value="Unassembled WGS sequence"/>
</dbReference>